<gene>
    <name evidence="1" type="ORF">L1049_019529</name>
</gene>
<sequence length="64" mass="7317">MSQQDVNVTKGRSEQELCGGSRSLLRALYELSDLRTALYLFVKKLIHVRSPNKQAKIKLELKVD</sequence>
<comment type="caution">
    <text evidence="1">The sequence shown here is derived from an EMBL/GenBank/DDBJ whole genome shotgun (WGS) entry which is preliminary data.</text>
</comment>
<name>A0AAP0XA79_LIQFO</name>
<proteinExistence type="predicted"/>
<organism evidence="1 2">
    <name type="scientific">Liquidambar formosana</name>
    <name type="common">Formosan gum</name>
    <dbReference type="NCBI Taxonomy" id="63359"/>
    <lineage>
        <taxon>Eukaryota</taxon>
        <taxon>Viridiplantae</taxon>
        <taxon>Streptophyta</taxon>
        <taxon>Embryophyta</taxon>
        <taxon>Tracheophyta</taxon>
        <taxon>Spermatophyta</taxon>
        <taxon>Magnoliopsida</taxon>
        <taxon>eudicotyledons</taxon>
        <taxon>Gunneridae</taxon>
        <taxon>Pentapetalae</taxon>
        <taxon>Saxifragales</taxon>
        <taxon>Altingiaceae</taxon>
        <taxon>Liquidambar</taxon>
    </lineage>
</organism>
<accession>A0AAP0XA79</accession>
<protein>
    <submittedName>
        <fullName evidence="1">Uncharacterized protein</fullName>
    </submittedName>
</protein>
<reference evidence="1 2" key="1">
    <citation type="journal article" date="2024" name="Plant J.">
        <title>Genome sequences and population genomics reveal climatic adaptation and genomic divergence between two closely related sweetgum species.</title>
        <authorList>
            <person name="Xu W.Q."/>
            <person name="Ren C.Q."/>
            <person name="Zhang X.Y."/>
            <person name="Comes H.P."/>
            <person name="Liu X.H."/>
            <person name="Li Y.G."/>
            <person name="Kettle C.J."/>
            <person name="Jalonen R."/>
            <person name="Gaisberger H."/>
            <person name="Ma Y.Z."/>
            <person name="Qiu Y.X."/>
        </authorList>
    </citation>
    <scope>NUCLEOTIDE SEQUENCE [LARGE SCALE GENOMIC DNA]</scope>
    <source>
        <strain evidence="1">Hangzhou</strain>
    </source>
</reference>
<dbReference type="Proteomes" id="UP001415857">
    <property type="component" value="Unassembled WGS sequence"/>
</dbReference>
<dbReference type="EMBL" id="JBBPBK010000001">
    <property type="protein sequence ID" value="KAK9291580.1"/>
    <property type="molecule type" value="Genomic_DNA"/>
</dbReference>
<evidence type="ECO:0000313" key="1">
    <source>
        <dbReference type="EMBL" id="KAK9291580.1"/>
    </source>
</evidence>
<dbReference type="AlphaFoldDB" id="A0AAP0XA79"/>
<keyword evidence="2" id="KW-1185">Reference proteome</keyword>
<evidence type="ECO:0000313" key="2">
    <source>
        <dbReference type="Proteomes" id="UP001415857"/>
    </source>
</evidence>